<organism evidence="4">
    <name type="scientific">Acinetobacter baumannii</name>
    <dbReference type="NCBI Taxonomy" id="470"/>
    <lineage>
        <taxon>Bacteria</taxon>
        <taxon>Pseudomonadati</taxon>
        <taxon>Pseudomonadota</taxon>
        <taxon>Gammaproteobacteria</taxon>
        <taxon>Moraxellales</taxon>
        <taxon>Moraxellaceae</taxon>
        <taxon>Acinetobacter</taxon>
        <taxon>Acinetobacter calcoaceticus/baumannii complex</taxon>
    </lineage>
</organism>
<sequence>MWTALIVVAIIGIVFYFVKNNKKQGSTQENLLVSSGNPKELIEPFRQNTSLNLPPSHYLAWHKKYYFDVVGESNYQNNLKQIAGGKREKSKQTVVQAILKQEPTNPYDKNAIQVYINGLLVGYLSKETASELSKILGNLGFNNECLLQVNAIVIGGWINKSSEGSYGVRLDLPEDLDLIRNLITTESLEKAAELANACTISSEQKEFFVITGLDIPEKTTYKNFNRVKNKLLKDIEVNNPEAHAKWIDHLTEMEELNAEEGVYEFWTDKDNLEEFWIKKPKKTELKKAVNNLRDEGHSWADLYDSPELVYDELIKINPDLERD</sequence>
<gene>
    <name evidence="4" type="ORF">MKP18_000302</name>
</gene>
<evidence type="ECO:0000256" key="1">
    <source>
        <dbReference type="ARBA" id="ARBA00022723"/>
    </source>
</evidence>
<proteinExistence type="predicted"/>
<reference evidence="4" key="1">
    <citation type="submission" date="2023-06" db="EMBL/GenBank/DDBJ databases">
        <authorList>
            <consortium name="Clinical and Environmental Microbiology Branch: Whole genome sequencing antimicrobial resistance pathogens in the healthcare setting"/>
        </authorList>
    </citation>
    <scope>NUCLEOTIDE SEQUENCE</scope>
    <source>
        <strain evidence="4">2021GN-00227</strain>
    </source>
</reference>
<dbReference type="InterPro" id="IPR014905">
    <property type="entry name" value="HIRAN"/>
</dbReference>
<keyword evidence="2" id="KW-0378">Hydrolase</keyword>
<comment type="caution">
    <text evidence="4">The sequence shown here is derived from an EMBL/GenBank/DDBJ whole genome shotgun (WGS) entry which is preliminary data.</text>
</comment>
<dbReference type="SMART" id="SM00910">
    <property type="entry name" value="HIRAN"/>
    <property type="match status" value="1"/>
</dbReference>
<evidence type="ECO:0000313" key="4">
    <source>
        <dbReference type="EMBL" id="EKU3566941.1"/>
    </source>
</evidence>
<dbReference type="GO" id="GO:0003676">
    <property type="term" value="F:nucleic acid binding"/>
    <property type="evidence" value="ECO:0007669"/>
    <property type="project" value="InterPro"/>
</dbReference>
<dbReference type="Pfam" id="PF08797">
    <property type="entry name" value="HIRAN"/>
    <property type="match status" value="1"/>
</dbReference>
<name>A0AAD2TZM8_ACIBA</name>
<protein>
    <submittedName>
        <fullName evidence="4">HIRAN domain-containing protein</fullName>
    </submittedName>
</protein>
<accession>A0AAD2TZM8</accession>
<evidence type="ECO:0000259" key="3">
    <source>
        <dbReference type="SMART" id="SM00910"/>
    </source>
</evidence>
<dbReference type="EMBL" id="ABFEVW030000002">
    <property type="protein sequence ID" value="EMN1070038.1"/>
    <property type="molecule type" value="Genomic_DNA"/>
</dbReference>
<dbReference type="GO" id="GO:0008270">
    <property type="term" value="F:zinc ion binding"/>
    <property type="evidence" value="ECO:0007669"/>
    <property type="project" value="InterPro"/>
</dbReference>
<evidence type="ECO:0000256" key="2">
    <source>
        <dbReference type="ARBA" id="ARBA00022801"/>
    </source>
</evidence>
<dbReference type="AlphaFoldDB" id="A0AAD2TZM8"/>
<dbReference type="GO" id="GO:0016818">
    <property type="term" value="F:hydrolase activity, acting on acid anhydrides, in phosphorus-containing anhydrides"/>
    <property type="evidence" value="ECO:0007669"/>
    <property type="project" value="InterPro"/>
</dbReference>
<dbReference type="Gene3D" id="3.30.70.2330">
    <property type="match status" value="1"/>
</dbReference>
<feature type="domain" description="HIRAN" evidence="3">
    <location>
        <begin position="64"/>
        <end position="174"/>
    </location>
</feature>
<dbReference type="RefSeq" id="WP_057047701.1">
    <property type="nucleotide sequence ID" value="NZ_CP169779.1"/>
</dbReference>
<dbReference type="EMBL" id="ABFEVW020000002">
    <property type="protein sequence ID" value="EKU3566941.1"/>
    <property type="molecule type" value="Genomic_DNA"/>
</dbReference>
<keyword evidence="1" id="KW-0479">Metal-binding</keyword>